<accession>A0ABU2FJH7</accession>
<evidence type="ECO:0008006" key="3">
    <source>
        <dbReference type="Google" id="ProtNLM"/>
    </source>
</evidence>
<dbReference type="Pfam" id="PF26425">
    <property type="entry name" value="PIN_halo"/>
    <property type="match status" value="1"/>
</dbReference>
<name>A0ABU2FJH7_9EURY</name>
<evidence type="ECO:0000313" key="1">
    <source>
        <dbReference type="EMBL" id="MDS0261906.1"/>
    </source>
</evidence>
<sequence length="189" mass="21030">MAKRYTANIADTVMFRNLGKHPSPDLESLQRAVAEAGTEIWVPAAVYHELTDTGSGDSPANPYLDAAIEDGWLRVATPLPGTRSDGFDSSAGQVEQARFVADEFLNQQSKYPETNNWIDAAVVALAVRLFERNARIRLITHTADENLAAACTRIPSEFGYHKIKSRYYNPPQTAKTEFPTVESLTWDER</sequence>
<dbReference type="InterPro" id="IPR058703">
    <property type="entry name" value="PIN-containing"/>
</dbReference>
<dbReference type="EMBL" id="JAMQON010000009">
    <property type="protein sequence ID" value="MDS0261906.1"/>
    <property type="molecule type" value="Genomic_DNA"/>
</dbReference>
<reference evidence="1 2" key="1">
    <citation type="submission" date="2022-06" db="EMBL/GenBank/DDBJ databases">
        <title>Haloarcula sp. a new haloarchaeum isolate from saline soil.</title>
        <authorList>
            <person name="Strakova D."/>
            <person name="Galisteo C."/>
            <person name="Sanchez-Porro C."/>
            <person name="Ventosa A."/>
        </authorList>
    </citation>
    <scope>NUCLEOTIDE SEQUENCE [LARGE SCALE GENOMIC DNA]</scope>
    <source>
        <strain evidence="1 2">S1CR25-12</strain>
    </source>
</reference>
<dbReference type="RefSeq" id="WP_310921758.1">
    <property type="nucleotide sequence ID" value="NZ_JAMQON010000009.1"/>
</dbReference>
<keyword evidence="2" id="KW-1185">Reference proteome</keyword>
<organism evidence="1 2">
    <name type="scientific">Haloarcula saliterrae</name>
    <dbReference type="NCBI Taxonomy" id="2950534"/>
    <lineage>
        <taxon>Archaea</taxon>
        <taxon>Methanobacteriati</taxon>
        <taxon>Methanobacteriota</taxon>
        <taxon>Stenosarchaea group</taxon>
        <taxon>Halobacteria</taxon>
        <taxon>Halobacteriales</taxon>
        <taxon>Haloarculaceae</taxon>
        <taxon>Haloarcula</taxon>
    </lineage>
</organism>
<protein>
    <recommendedName>
        <fullName evidence="3">NYN domain-containing protein</fullName>
    </recommendedName>
</protein>
<proteinExistence type="predicted"/>
<evidence type="ECO:0000313" key="2">
    <source>
        <dbReference type="Proteomes" id="UP001259659"/>
    </source>
</evidence>
<gene>
    <name evidence="1" type="ORF">NDI56_21095</name>
</gene>
<dbReference type="Proteomes" id="UP001259659">
    <property type="component" value="Unassembled WGS sequence"/>
</dbReference>
<comment type="caution">
    <text evidence="1">The sequence shown here is derived from an EMBL/GenBank/DDBJ whole genome shotgun (WGS) entry which is preliminary data.</text>
</comment>